<comment type="caution">
    <text evidence="11">The sequence shown here is derived from an EMBL/GenBank/DDBJ whole genome shotgun (WGS) entry which is preliminary data.</text>
</comment>
<dbReference type="InterPro" id="IPR003660">
    <property type="entry name" value="HAMP_dom"/>
</dbReference>
<dbReference type="EC" id="2.7.13.3" evidence="3"/>
<feature type="domain" description="Histidine kinase" evidence="9">
    <location>
        <begin position="356"/>
        <end position="587"/>
    </location>
</feature>
<dbReference type="InterPro" id="IPR003594">
    <property type="entry name" value="HATPase_dom"/>
</dbReference>
<dbReference type="GO" id="GO:0004673">
    <property type="term" value="F:protein histidine kinase activity"/>
    <property type="evidence" value="ECO:0007669"/>
    <property type="project" value="UniProtKB-EC"/>
</dbReference>
<protein>
    <recommendedName>
        <fullName evidence="3">histidine kinase</fullName>
        <ecNumber evidence="3">2.7.13.3</ecNumber>
    </recommendedName>
</protein>
<keyword evidence="6 11" id="KW-0418">Kinase</keyword>
<dbReference type="GO" id="GO:0016020">
    <property type="term" value="C:membrane"/>
    <property type="evidence" value="ECO:0007669"/>
    <property type="project" value="UniProtKB-SubCell"/>
</dbReference>
<dbReference type="InterPro" id="IPR005467">
    <property type="entry name" value="His_kinase_dom"/>
</dbReference>
<keyword evidence="8" id="KW-0472">Membrane</keyword>
<evidence type="ECO:0000256" key="2">
    <source>
        <dbReference type="ARBA" id="ARBA00004370"/>
    </source>
</evidence>
<evidence type="ECO:0000256" key="6">
    <source>
        <dbReference type="ARBA" id="ARBA00022777"/>
    </source>
</evidence>
<evidence type="ECO:0000259" key="10">
    <source>
        <dbReference type="PROSITE" id="PS50885"/>
    </source>
</evidence>
<feature type="transmembrane region" description="Helical" evidence="8">
    <location>
        <begin position="20"/>
        <end position="41"/>
    </location>
</feature>
<keyword evidence="8" id="KW-1133">Transmembrane helix</keyword>
<keyword evidence="8" id="KW-0812">Transmembrane</keyword>
<dbReference type="Gene3D" id="3.30.565.10">
    <property type="entry name" value="Histidine kinase-like ATPase, C-terminal domain"/>
    <property type="match status" value="1"/>
</dbReference>
<dbReference type="PANTHER" id="PTHR43065:SF47">
    <property type="match status" value="1"/>
</dbReference>
<evidence type="ECO:0000256" key="1">
    <source>
        <dbReference type="ARBA" id="ARBA00000085"/>
    </source>
</evidence>
<dbReference type="PRINTS" id="PR00344">
    <property type="entry name" value="BCTRLSENSOR"/>
</dbReference>
<reference evidence="12" key="1">
    <citation type="journal article" date="2014" name="Nat. Chem. Biol.">
        <title>Biosynthesis of polybrominated aromatic organic compounds by marine bacteria.</title>
        <authorList>
            <person name="Agarwal V."/>
            <person name="El Gamal A.A."/>
            <person name="Yamanaka K."/>
            <person name="Poth D."/>
            <person name="Kersten R.D."/>
            <person name="Schorn M."/>
            <person name="Allen E.E."/>
            <person name="Moore B.S."/>
        </authorList>
    </citation>
    <scope>NUCLEOTIDE SEQUENCE [LARGE SCALE GENOMIC DNA]</scope>
    <source>
        <strain evidence="12">2ta16</strain>
    </source>
</reference>
<dbReference type="SUPFAM" id="SSF55874">
    <property type="entry name" value="ATPase domain of HSP90 chaperone/DNA topoisomerase II/histidine kinase"/>
    <property type="match status" value="1"/>
</dbReference>
<dbReference type="SMART" id="SM00387">
    <property type="entry name" value="HATPase_c"/>
    <property type="match status" value="1"/>
</dbReference>
<gene>
    <name evidence="11" type="ORF">PL2TA16_02530</name>
</gene>
<dbReference type="Proteomes" id="UP000017820">
    <property type="component" value="Unassembled WGS sequence"/>
</dbReference>
<dbReference type="InterPro" id="IPR036890">
    <property type="entry name" value="HATPase_C_sf"/>
</dbReference>
<evidence type="ECO:0000256" key="3">
    <source>
        <dbReference type="ARBA" id="ARBA00012438"/>
    </source>
</evidence>
<feature type="transmembrane region" description="Helical" evidence="8">
    <location>
        <begin position="170"/>
        <end position="194"/>
    </location>
</feature>
<dbReference type="EMBL" id="AUSV01000023">
    <property type="protein sequence ID" value="ESP94006.1"/>
    <property type="molecule type" value="Genomic_DNA"/>
</dbReference>
<accession>V4H966</accession>
<dbReference type="GO" id="GO:0007165">
    <property type="term" value="P:signal transduction"/>
    <property type="evidence" value="ECO:0007669"/>
    <property type="project" value="InterPro"/>
</dbReference>
<sequence length="595" mass="67111">MVVRSEEHSMLQKSLSKKLLTNVLSVYFLLTFVVTCGQVVAEYVNTKDYIRNELTMLQKTFSRSLTRAIWELNTKQTVTTAEGLLAIPMIEGIIVRDDSGEIISQLGRSLNIHELYSQQLVQEEALIEDTPSGLFGYTFPLIFEFSGRATQVGDVTLFSSREVVFSRIMISIYFLIGNAMVKTTFLIILFLLAFRKLLTEPLTDLTEQIEDFEVDNVDGHKIDIDTTERNELKVMEEAFNKLIDKVAEYRKQLDQTQKELIISNEKLDQHNIQLEQEVARKTSNLSQAMMDLQQQKYELEKQKLTLTEEIDLRRQTEEELLTKQNELEKYVEELNMAQERLVGSEKMAALGGLVAGITHDINTPVGIGVTATSFLQERLDQLEAAYKEKTLSPKALEEFMHEAKQSASLLTNNLARASELVASFKQIAVDQASEAVRTINFQQYLGEVLRSLHPKLKKTAHEVNIDCPADLTLNLPAGAISQIFTNLIMNSLIHGFEGVNKGTIDIQITDDNEDVKIVYKDNGKGVSPAQLEKLFDPFFTTKRDQGGSGLGTHITFNLVKQTLNGDIEVSSEEGQGLTYHISFPKEMKAQQAMFS</sequence>
<keyword evidence="4" id="KW-0597">Phosphoprotein</keyword>
<feature type="coiled-coil region" evidence="7">
    <location>
        <begin position="232"/>
        <end position="347"/>
    </location>
</feature>
<organism evidence="11 12">
    <name type="scientific">Pseudoalteromonas luteoviolacea (strain 2ta16)</name>
    <dbReference type="NCBI Taxonomy" id="1353533"/>
    <lineage>
        <taxon>Bacteria</taxon>
        <taxon>Pseudomonadati</taxon>
        <taxon>Pseudomonadota</taxon>
        <taxon>Gammaproteobacteria</taxon>
        <taxon>Alteromonadales</taxon>
        <taxon>Pseudoalteromonadaceae</taxon>
        <taxon>Pseudoalteromonas</taxon>
    </lineage>
</organism>
<dbReference type="AlphaFoldDB" id="V4H966"/>
<comment type="catalytic activity">
    <reaction evidence="1">
        <text>ATP + protein L-histidine = ADP + protein N-phospho-L-histidine.</text>
        <dbReference type="EC" id="2.7.13.3"/>
    </reaction>
</comment>
<evidence type="ECO:0000259" key="9">
    <source>
        <dbReference type="PROSITE" id="PS50109"/>
    </source>
</evidence>
<feature type="domain" description="HAMP" evidence="10">
    <location>
        <begin position="196"/>
        <end position="251"/>
    </location>
</feature>
<evidence type="ECO:0000313" key="11">
    <source>
        <dbReference type="EMBL" id="ESP94006.1"/>
    </source>
</evidence>
<dbReference type="Pfam" id="PF02518">
    <property type="entry name" value="HATPase_c"/>
    <property type="match status" value="1"/>
</dbReference>
<evidence type="ECO:0000256" key="5">
    <source>
        <dbReference type="ARBA" id="ARBA00022679"/>
    </source>
</evidence>
<evidence type="ECO:0000313" key="12">
    <source>
        <dbReference type="Proteomes" id="UP000017820"/>
    </source>
</evidence>
<dbReference type="Gene3D" id="1.10.287.130">
    <property type="match status" value="1"/>
</dbReference>
<keyword evidence="5" id="KW-0808">Transferase</keyword>
<name>V4H966_PSEL2</name>
<dbReference type="InterPro" id="IPR004358">
    <property type="entry name" value="Sig_transdc_His_kin-like_C"/>
</dbReference>
<evidence type="ECO:0000256" key="4">
    <source>
        <dbReference type="ARBA" id="ARBA00022553"/>
    </source>
</evidence>
<dbReference type="PROSITE" id="PS50885">
    <property type="entry name" value="HAMP"/>
    <property type="match status" value="1"/>
</dbReference>
<comment type="subcellular location">
    <subcellularLocation>
        <location evidence="2">Membrane</location>
    </subcellularLocation>
</comment>
<evidence type="ECO:0000256" key="7">
    <source>
        <dbReference type="SAM" id="Coils"/>
    </source>
</evidence>
<dbReference type="Gene3D" id="6.10.340.10">
    <property type="match status" value="1"/>
</dbReference>
<dbReference type="PANTHER" id="PTHR43065">
    <property type="entry name" value="SENSOR HISTIDINE KINASE"/>
    <property type="match status" value="1"/>
</dbReference>
<dbReference type="PROSITE" id="PS50109">
    <property type="entry name" value="HIS_KIN"/>
    <property type="match status" value="1"/>
</dbReference>
<keyword evidence="7" id="KW-0175">Coiled coil</keyword>
<proteinExistence type="predicted"/>
<dbReference type="PATRIC" id="fig|1353533.3.peg.1579"/>
<evidence type="ECO:0000256" key="8">
    <source>
        <dbReference type="SAM" id="Phobius"/>
    </source>
</evidence>